<evidence type="ECO:0000256" key="3">
    <source>
        <dbReference type="ARBA" id="ARBA00022833"/>
    </source>
</evidence>
<dbReference type="PANTHER" id="PTHR33337">
    <property type="entry name" value="GFA DOMAIN-CONTAINING PROTEIN"/>
    <property type="match status" value="1"/>
</dbReference>
<evidence type="ECO:0000313" key="6">
    <source>
        <dbReference type="EMBL" id="MDV5170573.1"/>
    </source>
</evidence>
<evidence type="ECO:0000259" key="5">
    <source>
        <dbReference type="PROSITE" id="PS51891"/>
    </source>
</evidence>
<dbReference type="Gene3D" id="3.90.1590.10">
    <property type="entry name" value="glutathione-dependent formaldehyde- activating enzyme (gfa)"/>
    <property type="match status" value="1"/>
</dbReference>
<dbReference type="Pfam" id="PF04828">
    <property type="entry name" value="GFA"/>
    <property type="match status" value="1"/>
</dbReference>
<protein>
    <submittedName>
        <fullName evidence="6">GFA family protein</fullName>
    </submittedName>
</protein>
<dbReference type="PANTHER" id="PTHR33337:SF40">
    <property type="entry name" value="CENP-V_GFA DOMAIN-CONTAINING PROTEIN-RELATED"/>
    <property type="match status" value="1"/>
</dbReference>
<comment type="similarity">
    <text evidence="1">Belongs to the Gfa family.</text>
</comment>
<evidence type="ECO:0000313" key="7">
    <source>
        <dbReference type="Proteomes" id="UP001186452"/>
    </source>
</evidence>
<gene>
    <name evidence="6" type="ORF">R2X38_16340</name>
</gene>
<sequence length="139" mass="15361">MTNKHRGSCLCGEVKYELSGDFQSFFLCHCTRCQKDTGSAHAANLFAKANTLTWLQGENDVRTYQHLNSMHAKSFCQKCGSALPTIAESIDSVVVPAGSLDTPISMKPTAKIFVSRCANWTKNLDNVPNYEELPEQVKS</sequence>
<keyword evidence="2" id="KW-0479">Metal-binding</keyword>
<keyword evidence="7" id="KW-1185">Reference proteome</keyword>
<feature type="domain" description="CENP-V/GFA" evidence="5">
    <location>
        <begin position="5"/>
        <end position="121"/>
    </location>
</feature>
<name>A0ABU3ZKN2_9GAMM</name>
<proteinExistence type="inferred from homology"/>
<dbReference type="Proteomes" id="UP001186452">
    <property type="component" value="Unassembled WGS sequence"/>
</dbReference>
<accession>A0ABU3ZKN2</accession>
<dbReference type="InterPro" id="IPR006913">
    <property type="entry name" value="CENP-V/GFA"/>
</dbReference>
<dbReference type="SUPFAM" id="SSF51316">
    <property type="entry name" value="Mss4-like"/>
    <property type="match status" value="1"/>
</dbReference>
<dbReference type="InterPro" id="IPR011057">
    <property type="entry name" value="Mss4-like_sf"/>
</dbReference>
<dbReference type="RefSeq" id="WP_317523393.1">
    <property type="nucleotide sequence ID" value="NZ_JAWJZI010000006.1"/>
</dbReference>
<dbReference type="EMBL" id="JAWJZI010000006">
    <property type="protein sequence ID" value="MDV5170573.1"/>
    <property type="molecule type" value="Genomic_DNA"/>
</dbReference>
<evidence type="ECO:0000256" key="1">
    <source>
        <dbReference type="ARBA" id="ARBA00005495"/>
    </source>
</evidence>
<comment type="caution">
    <text evidence="6">The sequence shown here is derived from an EMBL/GenBank/DDBJ whole genome shotgun (WGS) entry which is preliminary data.</text>
</comment>
<reference evidence="6 7" key="1">
    <citation type="submission" date="2023-10" db="EMBL/GenBank/DDBJ databases">
        <title>Marine bacteria isolated from horseshoe crab.</title>
        <authorList>
            <person name="Cheng T.H."/>
        </authorList>
    </citation>
    <scope>NUCLEOTIDE SEQUENCE [LARGE SCALE GENOMIC DNA]</scope>
    <source>
        <strain evidence="6 7">HSC6</strain>
    </source>
</reference>
<evidence type="ECO:0000256" key="4">
    <source>
        <dbReference type="ARBA" id="ARBA00023239"/>
    </source>
</evidence>
<dbReference type="PROSITE" id="PS51891">
    <property type="entry name" value="CENP_V_GFA"/>
    <property type="match status" value="1"/>
</dbReference>
<evidence type="ECO:0000256" key="2">
    <source>
        <dbReference type="ARBA" id="ARBA00022723"/>
    </source>
</evidence>
<organism evidence="6 7">
    <name type="scientific">Photobacterium rosenbergii</name>
    <dbReference type="NCBI Taxonomy" id="294936"/>
    <lineage>
        <taxon>Bacteria</taxon>
        <taxon>Pseudomonadati</taxon>
        <taxon>Pseudomonadota</taxon>
        <taxon>Gammaproteobacteria</taxon>
        <taxon>Vibrionales</taxon>
        <taxon>Vibrionaceae</taxon>
        <taxon>Photobacterium</taxon>
    </lineage>
</organism>
<keyword evidence="4" id="KW-0456">Lyase</keyword>
<keyword evidence="3" id="KW-0862">Zinc</keyword>